<proteinExistence type="predicted"/>
<organism evidence="2 3">
    <name type="scientific">Amanita muscaria (strain Koide BX008)</name>
    <dbReference type="NCBI Taxonomy" id="946122"/>
    <lineage>
        <taxon>Eukaryota</taxon>
        <taxon>Fungi</taxon>
        <taxon>Dikarya</taxon>
        <taxon>Basidiomycota</taxon>
        <taxon>Agaricomycotina</taxon>
        <taxon>Agaricomycetes</taxon>
        <taxon>Agaricomycetidae</taxon>
        <taxon>Agaricales</taxon>
        <taxon>Pluteineae</taxon>
        <taxon>Amanitaceae</taxon>
        <taxon>Amanita</taxon>
    </lineage>
</organism>
<dbReference type="EMBL" id="KN818226">
    <property type="protein sequence ID" value="KIL69194.1"/>
    <property type="molecule type" value="Genomic_DNA"/>
</dbReference>
<feature type="region of interest" description="Disordered" evidence="1">
    <location>
        <begin position="1"/>
        <end position="26"/>
    </location>
</feature>
<protein>
    <submittedName>
        <fullName evidence="2">Uncharacterized protein</fullName>
    </submittedName>
</protein>
<evidence type="ECO:0000313" key="3">
    <source>
        <dbReference type="Proteomes" id="UP000054549"/>
    </source>
</evidence>
<name>A0A0C2TPP8_AMAMK</name>
<dbReference type="AlphaFoldDB" id="A0A0C2TPP8"/>
<gene>
    <name evidence="2" type="ORF">M378DRAFT_157429</name>
</gene>
<accession>A0A0C2TPP8</accession>
<dbReference type="InParanoid" id="A0A0C2TPP8"/>
<dbReference type="HOGENOM" id="CLU_3142730_0_0_1"/>
<sequence length="49" mass="5426">MENEEEAGSESLEKEGENNEVNTSGFRPNSHSYISLWLPASPSQFSVIP</sequence>
<evidence type="ECO:0000313" key="2">
    <source>
        <dbReference type="EMBL" id="KIL69194.1"/>
    </source>
</evidence>
<keyword evidence="3" id="KW-1185">Reference proteome</keyword>
<dbReference type="Proteomes" id="UP000054549">
    <property type="component" value="Unassembled WGS sequence"/>
</dbReference>
<reference evidence="2 3" key="1">
    <citation type="submission" date="2014-04" db="EMBL/GenBank/DDBJ databases">
        <title>Evolutionary Origins and Diversification of the Mycorrhizal Mutualists.</title>
        <authorList>
            <consortium name="DOE Joint Genome Institute"/>
            <consortium name="Mycorrhizal Genomics Consortium"/>
            <person name="Kohler A."/>
            <person name="Kuo A."/>
            <person name="Nagy L.G."/>
            <person name="Floudas D."/>
            <person name="Copeland A."/>
            <person name="Barry K.W."/>
            <person name="Cichocki N."/>
            <person name="Veneault-Fourrey C."/>
            <person name="LaButti K."/>
            <person name="Lindquist E.A."/>
            <person name="Lipzen A."/>
            <person name="Lundell T."/>
            <person name="Morin E."/>
            <person name="Murat C."/>
            <person name="Riley R."/>
            <person name="Ohm R."/>
            <person name="Sun H."/>
            <person name="Tunlid A."/>
            <person name="Henrissat B."/>
            <person name="Grigoriev I.V."/>
            <person name="Hibbett D.S."/>
            <person name="Martin F."/>
        </authorList>
    </citation>
    <scope>NUCLEOTIDE SEQUENCE [LARGE SCALE GENOMIC DNA]</scope>
    <source>
        <strain evidence="2 3">Koide BX008</strain>
    </source>
</reference>
<evidence type="ECO:0000256" key="1">
    <source>
        <dbReference type="SAM" id="MobiDB-lite"/>
    </source>
</evidence>